<dbReference type="eggNOG" id="COG2030">
    <property type="taxonomic scope" value="Bacteria"/>
</dbReference>
<reference evidence="2 3" key="1">
    <citation type="journal article" date="2013" name="Genome Announc.">
        <title>Draft Genome Sequence of the Moderately Halophilic Bacterium Marinobacter lipolyticus Strain SM19.</title>
        <authorList>
            <person name="Papke R.T."/>
            <person name="de la Haba R.R."/>
            <person name="Infante-Dominguez C."/>
            <person name="Perez D."/>
            <person name="Sanchez-Porro C."/>
            <person name="Lapierre P."/>
            <person name="Ventosa A."/>
        </authorList>
    </citation>
    <scope>NUCLEOTIDE SEQUENCE [LARGE SCALE GENOMIC DNA]</scope>
    <source>
        <strain evidence="2 3">SM19</strain>
    </source>
</reference>
<evidence type="ECO:0000259" key="1">
    <source>
        <dbReference type="Pfam" id="PF01575"/>
    </source>
</evidence>
<accession>R8B108</accession>
<dbReference type="HOGENOM" id="CLU_108911_0_0_6"/>
<dbReference type="PATRIC" id="fig|1318628.3.peg.2316"/>
<dbReference type="Proteomes" id="UP000016540">
    <property type="component" value="Unassembled WGS sequence"/>
</dbReference>
<dbReference type="PANTHER" id="PTHR42993">
    <property type="entry name" value="MAOC-LIKE DEHYDRATASE DOMAIN-CONTAINING PROTEIN"/>
    <property type="match status" value="1"/>
</dbReference>
<dbReference type="RefSeq" id="WP_012138370.1">
    <property type="nucleotide sequence ID" value="NZ_KE007325.1"/>
</dbReference>
<evidence type="ECO:0000313" key="2">
    <source>
        <dbReference type="EMBL" id="EON92265.1"/>
    </source>
</evidence>
<dbReference type="InterPro" id="IPR039375">
    <property type="entry name" value="NodN-like"/>
</dbReference>
<feature type="domain" description="MaoC-like" evidence="1">
    <location>
        <begin position="16"/>
        <end position="129"/>
    </location>
</feature>
<name>R8B108_9GAMM</name>
<proteinExistence type="predicted"/>
<dbReference type="Pfam" id="PF01575">
    <property type="entry name" value="MaoC_dehydratas"/>
    <property type="match status" value="1"/>
</dbReference>
<dbReference type="OrthoDB" id="9801735at2"/>
<dbReference type="AlphaFoldDB" id="R8B108"/>
<comment type="caution">
    <text evidence="2">The sequence shown here is derived from an EMBL/GenBank/DDBJ whole genome shotgun (WGS) entry which is preliminary data.</text>
</comment>
<dbReference type="InterPro" id="IPR029069">
    <property type="entry name" value="HotDog_dom_sf"/>
</dbReference>
<evidence type="ECO:0000313" key="3">
    <source>
        <dbReference type="Proteomes" id="UP000016540"/>
    </source>
</evidence>
<protein>
    <submittedName>
        <fullName evidence="2">Enoyl-CoA hydratase 1-like protein</fullName>
    </submittedName>
</protein>
<organism evidence="2 3">
    <name type="scientific">Marinobacter lipolyticus SM19</name>
    <dbReference type="NCBI Taxonomy" id="1318628"/>
    <lineage>
        <taxon>Bacteria</taxon>
        <taxon>Pseudomonadati</taxon>
        <taxon>Pseudomonadota</taxon>
        <taxon>Gammaproteobacteria</taxon>
        <taxon>Pseudomonadales</taxon>
        <taxon>Marinobacteraceae</taxon>
        <taxon>Marinobacter</taxon>
    </lineage>
</organism>
<dbReference type="CDD" id="cd03450">
    <property type="entry name" value="NodN"/>
    <property type="match status" value="1"/>
</dbReference>
<dbReference type="PANTHER" id="PTHR42993:SF1">
    <property type="entry name" value="MAOC-LIKE DEHYDRATASE DOMAIN-CONTAINING PROTEIN"/>
    <property type="match status" value="1"/>
</dbReference>
<gene>
    <name evidence="2" type="ORF">MARLIPOL_11601</name>
</gene>
<keyword evidence="3" id="KW-1185">Reference proteome</keyword>
<dbReference type="InterPro" id="IPR002539">
    <property type="entry name" value="MaoC-like_dom"/>
</dbReference>
<dbReference type="SUPFAM" id="SSF54637">
    <property type="entry name" value="Thioesterase/thiol ester dehydrase-isomerase"/>
    <property type="match status" value="1"/>
</dbReference>
<dbReference type="EMBL" id="ASAD01000011">
    <property type="protein sequence ID" value="EON92265.1"/>
    <property type="molecule type" value="Genomic_DNA"/>
</dbReference>
<sequence length="151" mass="16718">MVSIALNDLDSYTGVVIGHSPWKTISQDMIQAFADATGDHQWIHVDVERAEREAPWKSPVAHGFLTVSLIPQLNQQLMTVTGTSASINYGMNKLRFPAAVRSGSDIRTRVELQSVTKVDDQRTLAAYKTTVEIRGEDKPACVAENLVMYVE</sequence>
<dbReference type="STRING" id="1318628.MARLIPOL_11601"/>
<dbReference type="Gene3D" id="3.10.129.10">
    <property type="entry name" value="Hotdog Thioesterase"/>
    <property type="match status" value="1"/>
</dbReference>